<gene>
    <name evidence="1" type="ORF">ACFO3S_23085</name>
</gene>
<dbReference type="Pfam" id="PF03682">
    <property type="entry name" value="UPF0158"/>
    <property type="match status" value="1"/>
</dbReference>
<evidence type="ECO:0000313" key="1">
    <source>
        <dbReference type="EMBL" id="MFC4601146.1"/>
    </source>
</evidence>
<organism evidence="1 2">
    <name type="scientific">Cohnella hongkongensis</name>
    <dbReference type="NCBI Taxonomy" id="178337"/>
    <lineage>
        <taxon>Bacteria</taxon>
        <taxon>Bacillati</taxon>
        <taxon>Bacillota</taxon>
        <taxon>Bacilli</taxon>
        <taxon>Bacillales</taxon>
        <taxon>Paenibacillaceae</taxon>
        <taxon>Cohnella</taxon>
    </lineage>
</organism>
<reference evidence="2" key="1">
    <citation type="journal article" date="2019" name="Int. J. Syst. Evol. Microbiol.">
        <title>The Global Catalogue of Microorganisms (GCM) 10K type strain sequencing project: providing services to taxonomists for standard genome sequencing and annotation.</title>
        <authorList>
            <consortium name="The Broad Institute Genomics Platform"/>
            <consortium name="The Broad Institute Genome Sequencing Center for Infectious Disease"/>
            <person name="Wu L."/>
            <person name="Ma J."/>
        </authorList>
    </citation>
    <scope>NUCLEOTIDE SEQUENCE [LARGE SCALE GENOMIC DNA]</scope>
    <source>
        <strain evidence="2">CCUG 49571</strain>
    </source>
</reference>
<proteinExistence type="predicted"/>
<dbReference type="EMBL" id="JBHSEP010000023">
    <property type="protein sequence ID" value="MFC4601146.1"/>
    <property type="molecule type" value="Genomic_DNA"/>
</dbReference>
<name>A0ABV9FGP4_9BACL</name>
<evidence type="ECO:0000313" key="2">
    <source>
        <dbReference type="Proteomes" id="UP001596028"/>
    </source>
</evidence>
<dbReference type="InterPro" id="IPR005361">
    <property type="entry name" value="UPF0158"/>
</dbReference>
<accession>A0ABV9FGP4</accession>
<comment type="caution">
    <text evidence="1">The sequence shown here is derived from an EMBL/GenBank/DDBJ whole genome shotgun (WGS) entry which is preliminary data.</text>
</comment>
<protein>
    <submittedName>
        <fullName evidence="1">UPF0158 family protein</fullName>
    </submittedName>
</protein>
<dbReference type="Proteomes" id="UP001596028">
    <property type="component" value="Unassembled WGS sequence"/>
</dbReference>
<dbReference type="RefSeq" id="WP_378100865.1">
    <property type="nucleotide sequence ID" value="NZ_JBHSEP010000023.1"/>
</dbReference>
<sequence length="224" mass="26525">MRVRKQKMRTNANSESAGLLEQDENFYFIEGYTDLGFPYGITWKEYEAEQRGEEKKVTAVGGKSMKELNLNKQQLQEIVDAYDMYVEGIEFFLNIETGDVIMLRTFDMDEEDEELSEIIEEGFNETYFRIPERVTDEGYADMMEFAATIEDKRLHSTLMNILSGGKRMFRRFKDALSSDSEQLERYYQFVEEQNRKGWTSFLCRFITWLTLPNQSELIRKRGRT</sequence>
<keyword evidence="2" id="KW-1185">Reference proteome</keyword>